<dbReference type="Proteomes" id="UP001271007">
    <property type="component" value="Unassembled WGS sequence"/>
</dbReference>
<organism evidence="2 3">
    <name type="scientific">Extremus antarcticus</name>
    <dbReference type="NCBI Taxonomy" id="702011"/>
    <lineage>
        <taxon>Eukaryota</taxon>
        <taxon>Fungi</taxon>
        <taxon>Dikarya</taxon>
        <taxon>Ascomycota</taxon>
        <taxon>Pezizomycotina</taxon>
        <taxon>Dothideomycetes</taxon>
        <taxon>Dothideomycetidae</taxon>
        <taxon>Mycosphaerellales</taxon>
        <taxon>Extremaceae</taxon>
        <taxon>Extremus</taxon>
    </lineage>
</organism>
<proteinExistence type="predicted"/>
<dbReference type="SUPFAM" id="SSF49870">
    <property type="entry name" value="Osmotin, thaumatin-like protein"/>
    <property type="match status" value="1"/>
</dbReference>
<name>A0AAJ0G952_9PEZI</name>
<evidence type="ECO:0008006" key="4">
    <source>
        <dbReference type="Google" id="ProtNLM"/>
    </source>
</evidence>
<comment type="caution">
    <text evidence="2">The sequence shown here is derived from an EMBL/GenBank/DDBJ whole genome shotgun (WGS) entry which is preliminary data.</text>
</comment>
<keyword evidence="3" id="KW-1185">Reference proteome</keyword>
<evidence type="ECO:0000313" key="3">
    <source>
        <dbReference type="Proteomes" id="UP001271007"/>
    </source>
</evidence>
<keyword evidence="1" id="KW-0732">Signal</keyword>
<accession>A0AAJ0G952</accession>
<dbReference type="InterPro" id="IPR037176">
    <property type="entry name" value="Osmotin/thaumatin-like_sf"/>
</dbReference>
<feature type="signal peptide" evidence="1">
    <location>
        <begin position="1"/>
        <end position="18"/>
    </location>
</feature>
<evidence type="ECO:0000256" key="1">
    <source>
        <dbReference type="SAM" id="SignalP"/>
    </source>
</evidence>
<reference evidence="2" key="1">
    <citation type="submission" date="2023-04" db="EMBL/GenBank/DDBJ databases">
        <title>Black Yeasts Isolated from many extreme environments.</title>
        <authorList>
            <person name="Coleine C."/>
            <person name="Stajich J.E."/>
            <person name="Selbmann L."/>
        </authorList>
    </citation>
    <scope>NUCLEOTIDE SEQUENCE</scope>
    <source>
        <strain evidence="2">CCFEE 5312</strain>
    </source>
</reference>
<gene>
    <name evidence="2" type="ORF">LTR09_004831</name>
</gene>
<feature type="chain" id="PRO_5042539025" description="Thaumatin-like protein" evidence="1">
    <location>
        <begin position="19"/>
        <end position="195"/>
    </location>
</feature>
<protein>
    <recommendedName>
        <fullName evidence="4">Thaumatin-like protein</fullName>
    </recommendedName>
</protein>
<evidence type="ECO:0000313" key="2">
    <source>
        <dbReference type="EMBL" id="KAK3054053.1"/>
    </source>
</evidence>
<sequence length="195" mass="20839">MQFTTVVLGASMALMASAIPMHEHKHAHLHHSRNADNFPIRITNNCGSDKTFGLYQITGAFDMLQVSEGRTIPNGETHTLNAPFTGLGLRLSGNGDWPLGDQWKAQGLAEFGYSAYNGMDGTAYNLSFMQGSDESIGISITPDNSECGPKSCTSPATCSLTDAWTNPDQTANGSPADTVCYHGKTGFNVVWCPSS</sequence>
<dbReference type="AlphaFoldDB" id="A0AAJ0G952"/>
<dbReference type="EMBL" id="JAWDJX010000013">
    <property type="protein sequence ID" value="KAK3054053.1"/>
    <property type="molecule type" value="Genomic_DNA"/>
</dbReference>